<evidence type="ECO:0000313" key="3">
    <source>
        <dbReference type="Proteomes" id="UP001324427"/>
    </source>
</evidence>
<dbReference type="EMBL" id="JAVFHQ010000014">
    <property type="protein sequence ID" value="KAK4546634.1"/>
    <property type="molecule type" value="Genomic_DNA"/>
</dbReference>
<feature type="compositionally biased region" description="Basic and acidic residues" evidence="1">
    <location>
        <begin position="1"/>
        <end position="10"/>
    </location>
</feature>
<accession>A0AAV9JNP9</accession>
<protein>
    <submittedName>
        <fullName evidence="2">Uncharacterized protein</fullName>
    </submittedName>
</protein>
<reference evidence="2 3" key="1">
    <citation type="submission" date="2021-11" db="EMBL/GenBank/DDBJ databases">
        <title>Black yeast isolated from Biological Soil Crust.</title>
        <authorList>
            <person name="Kurbessoian T."/>
        </authorList>
    </citation>
    <scope>NUCLEOTIDE SEQUENCE [LARGE SCALE GENOMIC DNA]</scope>
    <source>
        <strain evidence="2 3">CCFEE 5522</strain>
    </source>
</reference>
<proteinExistence type="predicted"/>
<evidence type="ECO:0000256" key="1">
    <source>
        <dbReference type="SAM" id="MobiDB-lite"/>
    </source>
</evidence>
<organism evidence="2 3">
    <name type="scientific">Oleoguttula mirabilis</name>
    <dbReference type="NCBI Taxonomy" id="1507867"/>
    <lineage>
        <taxon>Eukaryota</taxon>
        <taxon>Fungi</taxon>
        <taxon>Dikarya</taxon>
        <taxon>Ascomycota</taxon>
        <taxon>Pezizomycotina</taxon>
        <taxon>Dothideomycetes</taxon>
        <taxon>Dothideomycetidae</taxon>
        <taxon>Mycosphaerellales</taxon>
        <taxon>Teratosphaeriaceae</taxon>
        <taxon>Oleoguttula</taxon>
    </lineage>
</organism>
<sequence>MLQLNARRDISSGSGTKSSGGKEGLNATQALTPSAFAEPGGHPIALHDMPQANLVDTWNKHVYHAHVKTVFTSFSIDLAWILGSSTYNWEQYFRLLRAPPPEDLHVPLIDTRGLGNNTVALSTASPHLANFGFLNSPHHALVYGIVSGPGHKAVSVRDLKRAGIAHFTDEDEWRAFKRAHFQDEVVGAQKVGELFGNHLALPMIVYLLAIRGYDANEEEQVLEAVSA</sequence>
<comment type="caution">
    <text evidence="2">The sequence shown here is derived from an EMBL/GenBank/DDBJ whole genome shotgun (WGS) entry which is preliminary data.</text>
</comment>
<gene>
    <name evidence="2" type="ORF">LTR36_001851</name>
</gene>
<keyword evidence="3" id="KW-1185">Reference proteome</keyword>
<dbReference type="Proteomes" id="UP001324427">
    <property type="component" value="Unassembled WGS sequence"/>
</dbReference>
<dbReference type="AlphaFoldDB" id="A0AAV9JNP9"/>
<evidence type="ECO:0000313" key="2">
    <source>
        <dbReference type="EMBL" id="KAK4546634.1"/>
    </source>
</evidence>
<name>A0AAV9JNP9_9PEZI</name>
<feature type="region of interest" description="Disordered" evidence="1">
    <location>
        <begin position="1"/>
        <end position="26"/>
    </location>
</feature>